<proteinExistence type="predicted"/>
<dbReference type="InterPro" id="IPR011335">
    <property type="entry name" value="Restrct_endonuc-II-like"/>
</dbReference>
<evidence type="ECO:0008006" key="2">
    <source>
        <dbReference type="Google" id="ProtNLM"/>
    </source>
</evidence>
<dbReference type="Gene3D" id="3.40.960.10">
    <property type="entry name" value="VSR Endonuclease"/>
    <property type="match status" value="1"/>
</dbReference>
<name>X1TM76_9ZZZZ</name>
<dbReference type="EMBL" id="BARW01021428">
    <property type="protein sequence ID" value="GAI88670.1"/>
    <property type="molecule type" value="Genomic_DNA"/>
</dbReference>
<protein>
    <recommendedName>
        <fullName evidence="2">DUF559 domain-containing protein</fullName>
    </recommendedName>
</protein>
<accession>X1TM76</accession>
<reference evidence="1" key="1">
    <citation type="journal article" date="2014" name="Front. Microbiol.">
        <title>High frequency of phylogenetically diverse reductive dehalogenase-homologous genes in deep subseafloor sedimentary metagenomes.</title>
        <authorList>
            <person name="Kawai M."/>
            <person name="Futagami T."/>
            <person name="Toyoda A."/>
            <person name="Takaki Y."/>
            <person name="Nishi S."/>
            <person name="Hori S."/>
            <person name="Arai W."/>
            <person name="Tsubouchi T."/>
            <person name="Morono Y."/>
            <person name="Uchiyama I."/>
            <person name="Ito T."/>
            <person name="Fujiyama A."/>
            <person name="Inagaki F."/>
            <person name="Takami H."/>
        </authorList>
    </citation>
    <scope>NUCLEOTIDE SEQUENCE</scope>
    <source>
        <strain evidence="1">Expedition CK06-06</strain>
    </source>
</reference>
<gene>
    <name evidence="1" type="ORF">S12H4_35994</name>
</gene>
<dbReference type="AlphaFoldDB" id="X1TM76"/>
<organism evidence="1">
    <name type="scientific">marine sediment metagenome</name>
    <dbReference type="NCBI Taxonomy" id="412755"/>
    <lineage>
        <taxon>unclassified sequences</taxon>
        <taxon>metagenomes</taxon>
        <taxon>ecological metagenomes</taxon>
    </lineage>
</organism>
<sequence length="93" mass="10990">IKVVIFINGCFWHGHLGCKKSTLPSTRKDFWKNKINGNIERDKRNINKLIKTGWRVAILWECCLINSDYILKSINLLLDWINKSETYLEIPEK</sequence>
<comment type="caution">
    <text evidence="1">The sequence shown here is derived from an EMBL/GenBank/DDBJ whole genome shotgun (WGS) entry which is preliminary data.</text>
</comment>
<dbReference type="SUPFAM" id="SSF52980">
    <property type="entry name" value="Restriction endonuclease-like"/>
    <property type="match status" value="1"/>
</dbReference>
<feature type="non-terminal residue" evidence="1">
    <location>
        <position position="1"/>
    </location>
</feature>
<evidence type="ECO:0000313" key="1">
    <source>
        <dbReference type="EMBL" id="GAI88670.1"/>
    </source>
</evidence>